<evidence type="ECO:0000313" key="11">
    <source>
        <dbReference type="Proteomes" id="UP000008820"/>
    </source>
</evidence>
<feature type="region of interest" description="Disordered" evidence="6">
    <location>
        <begin position="772"/>
        <end position="791"/>
    </location>
</feature>
<dbReference type="InParanoid" id="A0A6I8TXD2"/>
<evidence type="ECO:0000256" key="5">
    <source>
        <dbReference type="ARBA" id="ARBA00023319"/>
    </source>
</evidence>
<dbReference type="InterPro" id="IPR051275">
    <property type="entry name" value="Cell_adhesion_signaling"/>
</dbReference>
<dbReference type="EnsemblMetazoa" id="AAEL019878-RA">
    <property type="protein sequence ID" value="AAEL019878-PA"/>
    <property type="gene ID" value="AAEL019878"/>
</dbReference>
<dbReference type="PANTHER" id="PTHR11640:SF154">
    <property type="entry name" value="IRREGULAR CHIASM C-ROUGHEST PROTEIN-LIKE PROTEIN"/>
    <property type="match status" value="1"/>
</dbReference>
<dbReference type="GO" id="GO:0005911">
    <property type="term" value="C:cell-cell junction"/>
    <property type="evidence" value="ECO:0007669"/>
    <property type="project" value="TreeGrafter"/>
</dbReference>
<dbReference type="OrthoDB" id="10039395at2759"/>
<dbReference type="GO" id="GO:0050839">
    <property type="term" value="F:cell adhesion molecule binding"/>
    <property type="evidence" value="ECO:0007669"/>
    <property type="project" value="TreeGrafter"/>
</dbReference>
<feature type="chain" id="PRO_5036177967" description="Ig-like domain-containing protein" evidence="8">
    <location>
        <begin position="23"/>
        <end position="1140"/>
    </location>
</feature>
<feature type="transmembrane region" description="Helical" evidence="7">
    <location>
        <begin position="546"/>
        <end position="569"/>
    </location>
</feature>
<evidence type="ECO:0000256" key="8">
    <source>
        <dbReference type="SAM" id="SignalP"/>
    </source>
</evidence>
<dbReference type="PANTHER" id="PTHR11640">
    <property type="entry name" value="NEPHRIN"/>
    <property type="match status" value="1"/>
</dbReference>
<feature type="region of interest" description="Disordered" evidence="6">
    <location>
        <begin position="869"/>
        <end position="938"/>
    </location>
</feature>
<keyword evidence="11" id="KW-1185">Reference proteome</keyword>
<dbReference type="GO" id="GO:0098609">
    <property type="term" value="P:cell-cell adhesion"/>
    <property type="evidence" value="ECO:0007669"/>
    <property type="project" value="TreeGrafter"/>
</dbReference>
<accession>A0A6I8TXD2</accession>
<dbReference type="Pfam" id="PF13927">
    <property type="entry name" value="Ig_3"/>
    <property type="match status" value="2"/>
</dbReference>
<dbReference type="InterPro" id="IPR003598">
    <property type="entry name" value="Ig_sub2"/>
</dbReference>
<keyword evidence="5" id="KW-0393">Immunoglobulin domain</keyword>
<keyword evidence="8" id="KW-0732">Signal</keyword>
<dbReference type="Gene3D" id="2.60.40.10">
    <property type="entry name" value="Immunoglobulins"/>
    <property type="match status" value="5"/>
</dbReference>
<dbReference type="InterPro" id="IPR013098">
    <property type="entry name" value="Ig_I-set"/>
</dbReference>
<name>A0A6I8TXD2_AEDAE</name>
<keyword evidence="7" id="KW-1133">Transmembrane helix</keyword>
<feature type="compositionally biased region" description="Low complexity" evidence="6">
    <location>
        <begin position="979"/>
        <end position="997"/>
    </location>
</feature>
<gene>
    <name evidence="10" type="primary">5578544</name>
</gene>
<evidence type="ECO:0000256" key="7">
    <source>
        <dbReference type="SAM" id="Phobius"/>
    </source>
</evidence>
<dbReference type="SMART" id="SM00409">
    <property type="entry name" value="IG"/>
    <property type="match status" value="5"/>
</dbReference>
<dbReference type="InterPro" id="IPR036179">
    <property type="entry name" value="Ig-like_dom_sf"/>
</dbReference>
<dbReference type="GO" id="GO:0005886">
    <property type="term" value="C:plasma membrane"/>
    <property type="evidence" value="ECO:0007669"/>
    <property type="project" value="TreeGrafter"/>
</dbReference>
<keyword evidence="2 7" id="KW-0472">Membrane</keyword>
<reference evidence="10" key="2">
    <citation type="submission" date="2020-05" db="UniProtKB">
        <authorList>
            <consortium name="EnsemblMetazoa"/>
        </authorList>
    </citation>
    <scope>IDENTIFICATION</scope>
    <source>
        <strain evidence="10">LVP_AGWG</strain>
    </source>
</reference>
<evidence type="ECO:0000313" key="10">
    <source>
        <dbReference type="EnsemblMetazoa" id="AAEL019878-PA"/>
    </source>
</evidence>
<dbReference type="InterPro" id="IPR013783">
    <property type="entry name" value="Ig-like_fold"/>
</dbReference>
<dbReference type="SMART" id="SM00408">
    <property type="entry name" value="IGc2"/>
    <property type="match status" value="2"/>
</dbReference>
<dbReference type="PROSITE" id="PS50835">
    <property type="entry name" value="IG_LIKE"/>
    <property type="match status" value="3"/>
</dbReference>
<reference evidence="10 11" key="1">
    <citation type="submission" date="2017-06" db="EMBL/GenBank/DDBJ databases">
        <title>Aedes aegypti genome working group (AGWG) sequencing and assembly.</title>
        <authorList>
            <consortium name="Aedes aegypti Genome Working Group (AGWG)"/>
            <person name="Matthews B.J."/>
        </authorList>
    </citation>
    <scope>NUCLEOTIDE SEQUENCE [LARGE SCALE GENOMIC DNA]</scope>
    <source>
        <strain evidence="10 11">LVP_AGWG</strain>
    </source>
</reference>
<dbReference type="Pfam" id="PF08205">
    <property type="entry name" value="C2-set_2"/>
    <property type="match status" value="1"/>
</dbReference>
<feature type="compositionally biased region" description="Low complexity" evidence="6">
    <location>
        <begin position="954"/>
        <end position="971"/>
    </location>
</feature>
<dbReference type="EnsemblMetazoa" id="AAEL019878-RB">
    <property type="protein sequence ID" value="AAEL019878-PB"/>
    <property type="gene ID" value="AAEL019878"/>
</dbReference>
<dbReference type="CDD" id="cd00096">
    <property type="entry name" value="Ig"/>
    <property type="match status" value="1"/>
</dbReference>
<dbReference type="InterPro" id="IPR003599">
    <property type="entry name" value="Ig_sub"/>
</dbReference>
<feature type="domain" description="Ig-like" evidence="9">
    <location>
        <begin position="245"/>
        <end position="323"/>
    </location>
</feature>
<feature type="domain" description="Ig-like" evidence="9">
    <location>
        <begin position="135"/>
        <end position="240"/>
    </location>
</feature>
<organism evidence="10 11">
    <name type="scientific">Aedes aegypti</name>
    <name type="common">Yellowfever mosquito</name>
    <name type="synonym">Culex aegypti</name>
    <dbReference type="NCBI Taxonomy" id="7159"/>
    <lineage>
        <taxon>Eukaryota</taxon>
        <taxon>Metazoa</taxon>
        <taxon>Ecdysozoa</taxon>
        <taxon>Arthropoda</taxon>
        <taxon>Hexapoda</taxon>
        <taxon>Insecta</taxon>
        <taxon>Pterygota</taxon>
        <taxon>Neoptera</taxon>
        <taxon>Endopterygota</taxon>
        <taxon>Diptera</taxon>
        <taxon>Nematocera</taxon>
        <taxon>Culicoidea</taxon>
        <taxon>Culicidae</taxon>
        <taxon>Culicinae</taxon>
        <taxon>Aedini</taxon>
        <taxon>Aedes</taxon>
        <taxon>Stegomyia</taxon>
    </lineage>
</organism>
<proteinExistence type="predicted"/>
<feature type="region of interest" description="Disordered" evidence="6">
    <location>
        <begin position="1108"/>
        <end position="1140"/>
    </location>
</feature>
<keyword evidence="7" id="KW-0812">Transmembrane</keyword>
<feature type="region of interest" description="Disordered" evidence="6">
    <location>
        <begin position="954"/>
        <end position="1017"/>
    </location>
</feature>
<feature type="region of interest" description="Disordered" evidence="6">
    <location>
        <begin position="586"/>
        <end position="631"/>
    </location>
</feature>
<feature type="compositionally biased region" description="Basic and acidic residues" evidence="6">
    <location>
        <begin position="586"/>
        <end position="598"/>
    </location>
</feature>
<dbReference type="InterPro" id="IPR007110">
    <property type="entry name" value="Ig-like_dom"/>
</dbReference>
<comment type="subcellular location">
    <subcellularLocation>
        <location evidence="1">Membrane</location>
        <topology evidence="1">Single-pass type I membrane protein</topology>
    </subcellularLocation>
</comment>
<protein>
    <recommendedName>
        <fullName evidence="9">Ig-like domain-containing protein</fullName>
    </recommendedName>
</protein>
<feature type="compositionally biased region" description="Polar residues" evidence="6">
    <location>
        <begin position="869"/>
        <end position="932"/>
    </location>
</feature>
<feature type="domain" description="Ig-like" evidence="9">
    <location>
        <begin position="332"/>
        <end position="421"/>
    </location>
</feature>
<evidence type="ECO:0000256" key="2">
    <source>
        <dbReference type="ARBA" id="ARBA00023136"/>
    </source>
</evidence>
<sequence>MDYKHLMMLALALVALVKDCVSLQRFAEQPKYTEVNPGQDALMVCKVIDKRGVCSWQKDNKPVGIYPKKYEWASQYGIGQTTHMGGDCSLWVRAAQLEFDDGLWECQVTASDFTTQDALTSQPVRLVVRVPPQRPRLEHEGVHVPPGHNVTVDSGAMATVKCVSHYGNPPAQLKWFLGDQEISPLHPQTNSTEPDNPRTWSAASVVQIPANKDRHGAILKCLAIHESYSARSVAVEARLDVKYAPTVRLLGAPQIDLEEGKDSLILRCQADANPTASIVWRRAGRSEIASLQESLQLRPVGRRDAGLYTCQAQNSVGTSETLSVQLDVKYAPKILSAGPDRLTTAPLFSPAAFECVAEGNPQPTYKWVQRISTQGKPFLDRGRESRLVIDNVTYDYQGEYECRATNFINGQERTATSDPIALQVVGAPQVLRSSSTASGHSVSVRKGDSATLSLIVCADPRPRHVSWEWGSLRLEAGSGIGRFRVDDVTQDSREDCYLATLHIDDADLQDQRPYYLVVENDRGHDRHAVNLRVEGMFSVEPLELSYLLGIAGGCLAAFLILVCLCIYAIRTRKCCFRNRNNYKTSEKDSEKADLKSRSDSTSVPPLDSIYTTPTGFHHHHHPNGTPGSPEAMKSTAILTTQNNHLHLGDNVNSSNGNASDLVLGALRHQRDLFSGSLGIPDVTTRVGSVIHAFETMARQRQALERNTGEKPYDSTVGPRYRSHRSNVKRVNDNGNRHKIILPSPKISPSSTESLTFVQHSFLPNTRNQFLNSSIKHNNSSSSNNLQINNNNSGQYFLHSNIHSNNNQAMARTTFQSNTGSEIHYNLANDNESSNFDSLNLDDDYRKSSFGKQSKLQPTATTTASIGTLGRNQHLNDATTSAVDGGNTNLRSSFQPAGDTENNSFSRNNPNVFFNSAPLSQPPLSATAASQVSESDKPASPTILAATVGTGARVATTPTTTTVTSPQTPVSTMRYYNHDNNNNNNSGNRRSTRSSAGNPVKDDNDGRGGDSFTSNDKFLRGTTVSQSFIKNVKNMRRKSSSYDLQTANASLMPGGTTANSSSIVGFRQKSGSALMTTAARHLYRRAPKGPTAASDNDTDELTTITTSNIMAKPRESANVDSNRGSGKRKTFQPRTLDRAEI</sequence>
<dbReference type="AlphaFoldDB" id="A0A6I8TXD2"/>
<dbReference type="Pfam" id="PF07679">
    <property type="entry name" value="I-set"/>
    <property type="match status" value="1"/>
</dbReference>
<evidence type="ECO:0000256" key="3">
    <source>
        <dbReference type="ARBA" id="ARBA00023157"/>
    </source>
</evidence>
<evidence type="ECO:0000259" key="9">
    <source>
        <dbReference type="PROSITE" id="PS50835"/>
    </source>
</evidence>
<evidence type="ECO:0000256" key="6">
    <source>
        <dbReference type="SAM" id="MobiDB-lite"/>
    </source>
</evidence>
<evidence type="ECO:0000256" key="4">
    <source>
        <dbReference type="ARBA" id="ARBA00023180"/>
    </source>
</evidence>
<keyword evidence="3" id="KW-1015">Disulfide bond</keyword>
<evidence type="ECO:0000256" key="1">
    <source>
        <dbReference type="ARBA" id="ARBA00004479"/>
    </source>
</evidence>
<feature type="signal peptide" evidence="8">
    <location>
        <begin position="1"/>
        <end position="22"/>
    </location>
</feature>
<dbReference type="SUPFAM" id="SSF48726">
    <property type="entry name" value="Immunoglobulin"/>
    <property type="match status" value="4"/>
</dbReference>
<keyword evidence="4" id="KW-0325">Glycoprotein</keyword>
<dbReference type="Proteomes" id="UP000008820">
    <property type="component" value="Chromosome 3"/>
</dbReference>
<dbReference type="InterPro" id="IPR013162">
    <property type="entry name" value="CD80_C2-set"/>
</dbReference>